<sequence>MPKSRIRKKADYTPPPAAKQQATTVKLSNGSWVAPLMLAMFALGLAWIVVFYVTDGSLPIDSLNNWNILVGFGFIAAGFGVSTRWK</sequence>
<evidence type="ECO:0000256" key="1">
    <source>
        <dbReference type="ARBA" id="ARBA00022475"/>
    </source>
</evidence>
<comment type="caution">
    <text evidence="9">The sequence shown here is derived from an EMBL/GenBank/DDBJ whole genome shotgun (WGS) entry which is preliminary data.</text>
</comment>
<evidence type="ECO:0000313" key="10">
    <source>
        <dbReference type="Proteomes" id="UP001183607"/>
    </source>
</evidence>
<dbReference type="InterPro" id="IPR009619">
    <property type="entry name" value="CrgA"/>
</dbReference>
<dbReference type="Pfam" id="PF06781">
    <property type="entry name" value="CrgA"/>
    <property type="match status" value="1"/>
</dbReference>
<dbReference type="Proteomes" id="UP001183610">
    <property type="component" value="Unassembled WGS sequence"/>
</dbReference>
<reference evidence="9" key="2">
    <citation type="submission" date="2024-03" db="EMBL/GenBank/DDBJ databases">
        <title>30 novel species of actinomycetes from the DSMZ collection.</title>
        <authorList>
            <person name="Nouioui I."/>
        </authorList>
    </citation>
    <scope>NUCLEOTIDE SEQUENCE</scope>
    <source>
        <strain evidence="9">DSM 41982</strain>
    </source>
</reference>
<evidence type="ECO:0000313" key="9">
    <source>
        <dbReference type="EMBL" id="MDT0419162.1"/>
    </source>
</evidence>
<organism evidence="9 10">
    <name type="scientific">Streptomyces evansiae</name>
    <dbReference type="NCBI Taxonomy" id="3075535"/>
    <lineage>
        <taxon>Bacteria</taxon>
        <taxon>Bacillati</taxon>
        <taxon>Actinomycetota</taxon>
        <taxon>Actinomycetes</taxon>
        <taxon>Kitasatosporales</taxon>
        <taxon>Streptomycetaceae</taxon>
        <taxon>Streptomyces</taxon>
    </lineage>
</organism>
<keyword evidence="1 7" id="KW-1003">Cell membrane</keyword>
<dbReference type="Proteomes" id="UP001183607">
    <property type="component" value="Unassembled WGS sequence"/>
</dbReference>
<protein>
    <recommendedName>
        <fullName evidence="7">Cell division protein CrgA</fullName>
    </recommendedName>
</protein>
<evidence type="ECO:0000313" key="8">
    <source>
        <dbReference type="EMBL" id="MDT0409887.1"/>
    </source>
</evidence>
<dbReference type="GO" id="GO:0005886">
    <property type="term" value="C:plasma membrane"/>
    <property type="evidence" value="ECO:0007669"/>
    <property type="project" value="UniProtKB-SubCell"/>
</dbReference>
<keyword evidence="2 7" id="KW-0132">Cell division</keyword>
<comment type="function">
    <text evidence="7">Involved in cell division.</text>
</comment>
<evidence type="ECO:0000256" key="4">
    <source>
        <dbReference type="ARBA" id="ARBA00022989"/>
    </source>
</evidence>
<dbReference type="EMBL" id="JAVRER010000065">
    <property type="protein sequence ID" value="MDT0419162.1"/>
    <property type="molecule type" value="Genomic_DNA"/>
</dbReference>
<dbReference type="HAMAP" id="MF_00631">
    <property type="entry name" value="CrgA"/>
    <property type="match status" value="1"/>
</dbReference>
<keyword evidence="3 7" id="KW-0812">Transmembrane</keyword>
<feature type="transmembrane region" description="Helical" evidence="7">
    <location>
        <begin position="66"/>
        <end position="85"/>
    </location>
</feature>
<dbReference type="AlphaFoldDB" id="A0ABD5EF01"/>
<comment type="subcellular location">
    <subcellularLocation>
        <location evidence="7">Cell membrane</location>
        <topology evidence="7">Multi-pass membrane protein</topology>
    </subcellularLocation>
</comment>
<feature type="transmembrane region" description="Helical" evidence="7">
    <location>
        <begin position="32"/>
        <end position="54"/>
    </location>
</feature>
<evidence type="ECO:0000256" key="6">
    <source>
        <dbReference type="ARBA" id="ARBA00023306"/>
    </source>
</evidence>
<evidence type="ECO:0000256" key="7">
    <source>
        <dbReference type="HAMAP-Rule" id="MF_00631"/>
    </source>
</evidence>
<gene>
    <name evidence="7 9" type="primary">crgA</name>
    <name evidence="9" type="ORF">RM574_27145</name>
    <name evidence="8" type="ORF">RM698_12600</name>
</gene>
<keyword evidence="6 7" id="KW-0131">Cell cycle</keyword>
<name>A0ABD5EF01_9ACTN</name>
<keyword evidence="11" id="KW-1185">Reference proteome</keyword>
<dbReference type="EMBL" id="JAVRET010000024">
    <property type="protein sequence ID" value="MDT0409887.1"/>
    <property type="molecule type" value="Genomic_DNA"/>
</dbReference>
<dbReference type="GO" id="GO:0051301">
    <property type="term" value="P:cell division"/>
    <property type="evidence" value="ECO:0007669"/>
    <property type="project" value="UniProtKB-UniRule"/>
</dbReference>
<evidence type="ECO:0000256" key="5">
    <source>
        <dbReference type="ARBA" id="ARBA00023136"/>
    </source>
</evidence>
<keyword evidence="5 7" id="KW-0472">Membrane</keyword>
<evidence type="ECO:0000313" key="11">
    <source>
        <dbReference type="Proteomes" id="UP001183610"/>
    </source>
</evidence>
<comment type="similarity">
    <text evidence="7">Belongs to the CrgA family.</text>
</comment>
<evidence type="ECO:0000256" key="3">
    <source>
        <dbReference type="ARBA" id="ARBA00022692"/>
    </source>
</evidence>
<keyword evidence="4 7" id="KW-1133">Transmembrane helix</keyword>
<dbReference type="RefSeq" id="WP_007824467.1">
    <property type="nucleotide sequence ID" value="NZ_JAVRER010000065.1"/>
</dbReference>
<proteinExistence type="inferred from homology"/>
<reference evidence="10 11" key="1">
    <citation type="submission" date="2023-07" db="EMBL/GenBank/DDBJ databases">
        <title>30 novel species of actinomycetes from the DSMZ collection.</title>
        <authorList>
            <person name="Nouioui I."/>
        </authorList>
    </citation>
    <scope>NUCLEOTIDE SEQUENCE [LARGE SCALE GENOMIC DNA]</scope>
    <source>
        <strain evidence="8 11">DSM 41979</strain>
        <strain evidence="10">DSM 41982</strain>
    </source>
</reference>
<evidence type="ECO:0000256" key="2">
    <source>
        <dbReference type="ARBA" id="ARBA00022618"/>
    </source>
</evidence>
<accession>A0ABD5EF01</accession>
<dbReference type="NCBIfam" id="NF002595">
    <property type="entry name" value="PRK02251.2-1"/>
    <property type="match status" value="1"/>
</dbReference>